<dbReference type="HOGENOM" id="CLU_1111325_0_0_1"/>
<organism evidence="1 2">
    <name type="scientific">Coniosporium apollinis (strain CBS 100218)</name>
    <name type="common">Rock-inhabiting black yeast</name>
    <dbReference type="NCBI Taxonomy" id="1168221"/>
    <lineage>
        <taxon>Eukaryota</taxon>
        <taxon>Fungi</taxon>
        <taxon>Dikarya</taxon>
        <taxon>Ascomycota</taxon>
        <taxon>Pezizomycotina</taxon>
        <taxon>Dothideomycetes</taxon>
        <taxon>Dothideomycetes incertae sedis</taxon>
        <taxon>Coniosporium</taxon>
    </lineage>
</organism>
<gene>
    <name evidence="1" type="ORF">W97_00536</name>
</gene>
<sequence length="250" mass="27894">MASANTPSFHRWNKLSIELVLKIVEASIDSTGPKSIIGLLTADKHAHSTIKNHECSIVKAVAARDQQKALTDFPGIAPDASGFTLRWLNTITARYQVAERLTEVLMKGSWDADSVSPAFLPNIRKFLECGFLLLYRLHDLVKSDGDKCAFIDQLPSSSLAPIIIVLFEARWARDAITPAFGKMPDILVNVVDDRDTQCQFHGAFALKHGCRWDQVLWIIMKTVDMGLWKMKPGDFDRLIAGTPVELFKNS</sequence>
<evidence type="ECO:0000313" key="1">
    <source>
        <dbReference type="EMBL" id="EON61323.1"/>
    </source>
</evidence>
<dbReference type="EMBL" id="JH767555">
    <property type="protein sequence ID" value="EON61323.1"/>
    <property type="molecule type" value="Genomic_DNA"/>
</dbReference>
<dbReference type="OrthoDB" id="10372399at2759"/>
<dbReference type="RefSeq" id="XP_007776640.1">
    <property type="nucleotide sequence ID" value="XM_007778450.1"/>
</dbReference>
<reference evidence="2" key="1">
    <citation type="submission" date="2012-06" db="EMBL/GenBank/DDBJ databases">
        <title>The genome sequence of Coniosporium apollinis CBS 100218.</title>
        <authorList>
            <consortium name="The Broad Institute Genome Sequencing Platform"/>
            <person name="Cuomo C."/>
            <person name="Gorbushina A."/>
            <person name="Noack S."/>
            <person name="Walker B."/>
            <person name="Young S.K."/>
            <person name="Zeng Q."/>
            <person name="Gargeya S."/>
            <person name="Fitzgerald M."/>
            <person name="Haas B."/>
            <person name="Abouelleil A."/>
            <person name="Alvarado L."/>
            <person name="Arachchi H.M."/>
            <person name="Berlin A.M."/>
            <person name="Chapman S.B."/>
            <person name="Goldberg J."/>
            <person name="Griggs A."/>
            <person name="Gujja S."/>
            <person name="Hansen M."/>
            <person name="Howarth C."/>
            <person name="Imamovic A."/>
            <person name="Larimer J."/>
            <person name="McCowan C."/>
            <person name="Montmayeur A."/>
            <person name="Murphy C."/>
            <person name="Neiman D."/>
            <person name="Pearson M."/>
            <person name="Priest M."/>
            <person name="Roberts A."/>
            <person name="Saif S."/>
            <person name="Shea T."/>
            <person name="Sisk P."/>
            <person name="Sykes S."/>
            <person name="Wortman J."/>
            <person name="Nusbaum C."/>
            <person name="Birren B."/>
        </authorList>
    </citation>
    <scope>NUCLEOTIDE SEQUENCE [LARGE SCALE GENOMIC DNA]</scope>
    <source>
        <strain evidence="2">CBS 100218</strain>
    </source>
</reference>
<dbReference type="AlphaFoldDB" id="R7YHF3"/>
<dbReference type="GeneID" id="19897847"/>
<proteinExistence type="predicted"/>
<evidence type="ECO:0000313" key="2">
    <source>
        <dbReference type="Proteomes" id="UP000016924"/>
    </source>
</evidence>
<name>R7YHF3_CONA1</name>
<protein>
    <submittedName>
        <fullName evidence="1">Uncharacterized protein</fullName>
    </submittedName>
</protein>
<dbReference type="Proteomes" id="UP000016924">
    <property type="component" value="Unassembled WGS sequence"/>
</dbReference>
<keyword evidence="2" id="KW-1185">Reference proteome</keyword>
<accession>R7YHF3</accession>